<dbReference type="Proteomes" id="UP000256485">
    <property type="component" value="Unassembled WGS sequence"/>
</dbReference>
<evidence type="ECO:0000313" key="2">
    <source>
        <dbReference type="EMBL" id="REF37450.1"/>
    </source>
</evidence>
<dbReference type="AlphaFoldDB" id="A0A3D9VBB5"/>
<dbReference type="RefSeq" id="WP_147304712.1">
    <property type="nucleotide sequence ID" value="NZ_QTUC01000001.1"/>
</dbReference>
<gene>
    <name evidence="2" type="ORF">DFJ64_2894</name>
</gene>
<feature type="transmembrane region" description="Helical" evidence="1">
    <location>
        <begin position="18"/>
        <end position="36"/>
    </location>
</feature>
<comment type="caution">
    <text evidence="2">The sequence shown here is derived from an EMBL/GenBank/DDBJ whole genome shotgun (WGS) entry which is preliminary data.</text>
</comment>
<evidence type="ECO:0000313" key="3">
    <source>
        <dbReference type="Proteomes" id="UP000256485"/>
    </source>
</evidence>
<name>A0A3D9VBB5_THECX</name>
<proteinExistence type="predicted"/>
<evidence type="ECO:0008006" key="4">
    <source>
        <dbReference type="Google" id="ProtNLM"/>
    </source>
</evidence>
<keyword evidence="1" id="KW-0812">Transmembrane</keyword>
<reference evidence="2 3" key="1">
    <citation type="submission" date="2018-08" db="EMBL/GenBank/DDBJ databases">
        <title>Sequencing the genomes of 1000 actinobacteria strains.</title>
        <authorList>
            <person name="Klenk H.-P."/>
        </authorList>
    </citation>
    <scope>NUCLEOTIDE SEQUENCE [LARGE SCALE GENOMIC DNA]</scope>
    <source>
        <strain evidence="2 3">DSM 22891</strain>
    </source>
</reference>
<keyword evidence="1" id="KW-0472">Membrane</keyword>
<keyword evidence="1" id="KW-1133">Transmembrane helix</keyword>
<accession>A0A3D9VBB5</accession>
<dbReference type="OrthoDB" id="3539849at2"/>
<dbReference type="EMBL" id="QTUC01000001">
    <property type="protein sequence ID" value="REF37450.1"/>
    <property type="molecule type" value="Genomic_DNA"/>
</dbReference>
<keyword evidence="3" id="KW-1185">Reference proteome</keyword>
<sequence length="212" mass="23659">MSEARSGTAAVGQESRRLLVVGGLVVAALLALALWADRHRWEEPGVPVTAPTAPTPTPTIDPYAGDFEELTEELRWRVLAAAGVDQPTEVDCETDGIPDRSGTYGCTVTYDGVEVPFKVHFDVSEDLYGRRRSVFEIVQKKTVLTKEGVFAAFWRYGKERGYTEPRCDDIPATTVVEVGDTPYRCYYKWDNSIHHRSVKVRADEHGLDFSHP</sequence>
<protein>
    <recommendedName>
        <fullName evidence="4">DUF4333 domain-containing protein</fullName>
    </recommendedName>
</protein>
<evidence type="ECO:0000256" key="1">
    <source>
        <dbReference type="SAM" id="Phobius"/>
    </source>
</evidence>
<organism evidence="2 3">
    <name type="scientific">Thermasporomyces composti</name>
    <dbReference type="NCBI Taxonomy" id="696763"/>
    <lineage>
        <taxon>Bacteria</taxon>
        <taxon>Bacillati</taxon>
        <taxon>Actinomycetota</taxon>
        <taxon>Actinomycetes</taxon>
        <taxon>Propionibacteriales</taxon>
        <taxon>Nocardioidaceae</taxon>
        <taxon>Thermasporomyces</taxon>
    </lineage>
</organism>